<evidence type="ECO:0000256" key="4">
    <source>
        <dbReference type="ARBA" id="ARBA00023125"/>
    </source>
</evidence>
<dbReference type="Proteomes" id="UP000885931">
    <property type="component" value="Unassembled WGS sequence"/>
</dbReference>
<dbReference type="InterPro" id="IPR003593">
    <property type="entry name" value="AAA+_ATPase"/>
</dbReference>
<comment type="caution">
    <text evidence="8">The sequence shown here is derived from an EMBL/GenBank/DDBJ whole genome shotgun (WGS) entry which is preliminary data.</text>
</comment>
<dbReference type="PROSITE" id="PS50045">
    <property type="entry name" value="SIGMA54_INTERACT_4"/>
    <property type="match status" value="1"/>
</dbReference>
<evidence type="ECO:0000256" key="6">
    <source>
        <dbReference type="ARBA" id="ARBA00023163"/>
    </source>
</evidence>
<dbReference type="AlphaFoldDB" id="A0A7C1B3Y5"/>
<dbReference type="PROSITE" id="PS00688">
    <property type="entry name" value="SIGMA54_INTERACT_3"/>
    <property type="match status" value="1"/>
</dbReference>
<dbReference type="GO" id="GO:0006355">
    <property type="term" value="P:regulation of DNA-templated transcription"/>
    <property type="evidence" value="ECO:0007669"/>
    <property type="project" value="InterPro"/>
</dbReference>
<dbReference type="Gene3D" id="1.10.10.60">
    <property type="entry name" value="Homeodomain-like"/>
    <property type="match status" value="1"/>
</dbReference>
<proteinExistence type="predicted"/>
<keyword evidence="4" id="KW-0238">DNA-binding</keyword>
<dbReference type="PROSITE" id="PS00675">
    <property type="entry name" value="SIGMA54_INTERACT_1"/>
    <property type="match status" value="1"/>
</dbReference>
<keyword evidence="6" id="KW-0804">Transcription</keyword>
<dbReference type="SMART" id="SM00382">
    <property type="entry name" value="AAA"/>
    <property type="match status" value="1"/>
</dbReference>
<keyword evidence="5" id="KW-0010">Activator</keyword>
<feature type="domain" description="Sigma-54 factor interaction" evidence="7">
    <location>
        <begin position="15"/>
        <end position="244"/>
    </location>
</feature>
<evidence type="ECO:0000256" key="5">
    <source>
        <dbReference type="ARBA" id="ARBA00023159"/>
    </source>
</evidence>
<organism evidence="8">
    <name type="scientific">candidate division WOR-3 bacterium</name>
    <dbReference type="NCBI Taxonomy" id="2052148"/>
    <lineage>
        <taxon>Bacteria</taxon>
        <taxon>Bacteria division WOR-3</taxon>
    </lineage>
</organism>
<dbReference type="EMBL" id="DRBW01000166">
    <property type="protein sequence ID" value="HDM90379.1"/>
    <property type="molecule type" value="Genomic_DNA"/>
</dbReference>
<dbReference type="CDD" id="cd00009">
    <property type="entry name" value="AAA"/>
    <property type="match status" value="1"/>
</dbReference>
<evidence type="ECO:0000313" key="8">
    <source>
        <dbReference type="EMBL" id="HDM90379.1"/>
    </source>
</evidence>
<dbReference type="InterPro" id="IPR009057">
    <property type="entry name" value="Homeodomain-like_sf"/>
</dbReference>
<dbReference type="SUPFAM" id="SSF46689">
    <property type="entry name" value="Homeodomain-like"/>
    <property type="match status" value="1"/>
</dbReference>
<dbReference type="GO" id="GO:0043565">
    <property type="term" value="F:sequence-specific DNA binding"/>
    <property type="evidence" value="ECO:0007669"/>
    <property type="project" value="InterPro"/>
</dbReference>
<dbReference type="InterPro" id="IPR027417">
    <property type="entry name" value="P-loop_NTPase"/>
</dbReference>
<dbReference type="InterPro" id="IPR025944">
    <property type="entry name" value="Sigma_54_int_dom_CS"/>
</dbReference>
<dbReference type="PROSITE" id="PS00676">
    <property type="entry name" value="SIGMA54_INTERACT_2"/>
    <property type="match status" value="1"/>
</dbReference>
<dbReference type="GO" id="GO:0005524">
    <property type="term" value="F:ATP binding"/>
    <property type="evidence" value="ECO:0007669"/>
    <property type="project" value="UniProtKB-KW"/>
</dbReference>
<dbReference type="PANTHER" id="PTHR32071">
    <property type="entry name" value="TRANSCRIPTIONAL REGULATORY PROTEIN"/>
    <property type="match status" value="1"/>
</dbReference>
<dbReference type="InterPro" id="IPR002078">
    <property type="entry name" value="Sigma_54_int"/>
</dbReference>
<dbReference type="InterPro" id="IPR025662">
    <property type="entry name" value="Sigma_54_int_dom_ATP-bd_1"/>
</dbReference>
<dbReference type="SUPFAM" id="SSF52540">
    <property type="entry name" value="P-loop containing nucleoside triphosphate hydrolases"/>
    <property type="match status" value="1"/>
</dbReference>
<dbReference type="InterPro" id="IPR058031">
    <property type="entry name" value="AAA_lid_NorR"/>
</dbReference>
<dbReference type="FunFam" id="1.10.8.60:FF:000014">
    <property type="entry name" value="DNA-binding transcriptional regulator NtrC"/>
    <property type="match status" value="1"/>
</dbReference>
<accession>A0A7C1B3Y5</accession>
<dbReference type="Pfam" id="PF00158">
    <property type="entry name" value="Sigma54_activat"/>
    <property type="match status" value="1"/>
</dbReference>
<dbReference type="Pfam" id="PF25601">
    <property type="entry name" value="AAA_lid_14"/>
    <property type="match status" value="1"/>
</dbReference>
<dbReference type="InterPro" id="IPR002197">
    <property type="entry name" value="HTH_Fis"/>
</dbReference>
<gene>
    <name evidence="8" type="ORF">ENG67_04120</name>
</gene>
<dbReference type="Gene3D" id="1.10.8.60">
    <property type="match status" value="1"/>
</dbReference>
<dbReference type="Gene3D" id="3.40.50.300">
    <property type="entry name" value="P-loop containing nucleotide triphosphate hydrolases"/>
    <property type="match status" value="1"/>
</dbReference>
<dbReference type="FunFam" id="3.40.50.300:FF:000006">
    <property type="entry name" value="DNA-binding transcriptional regulator NtrC"/>
    <property type="match status" value="1"/>
</dbReference>
<sequence length="319" mass="35687">MKGLAFDDNDPLGAIVGDNPRIKEIKEIITRIADEDFPVLLEGETGTGKELVARAIHALSSRAKQPFIAVNCGAIPESLMESEFFGHKRGAFTGAIADYEGLFRAADGGTLFLDEISEMPSHIQVKLLRVLENNEVRGIGETRTRKVDVRVIAATNRKVNEALRDGVLRLDLYYRISYVHIVLPPLRERKEDIPLLVEHFILKFNKIYRKKVKGITNKALEALQYYHWPGNVRELENVIGRAFALGKGDIITVDDLPMDIWDGKEAVNPDGIISVEEAEKNLIKKALSETGGNKTRAARLLGIGRKTLYMKIKKYGIKI</sequence>
<name>A0A7C1B3Y5_UNCW3</name>
<keyword evidence="2" id="KW-0067">ATP-binding</keyword>
<protein>
    <submittedName>
        <fullName evidence="8">Sigma-54-dependent Fis family transcriptional regulator</fullName>
    </submittedName>
</protein>
<keyword evidence="3" id="KW-0805">Transcription regulation</keyword>
<dbReference type="PRINTS" id="PR01590">
    <property type="entry name" value="HTHFIS"/>
</dbReference>
<dbReference type="InterPro" id="IPR025943">
    <property type="entry name" value="Sigma_54_int_dom_ATP-bd_2"/>
</dbReference>
<evidence type="ECO:0000256" key="3">
    <source>
        <dbReference type="ARBA" id="ARBA00023015"/>
    </source>
</evidence>
<keyword evidence="1" id="KW-0547">Nucleotide-binding</keyword>
<reference evidence="8" key="1">
    <citation type="journal article" date="2020" name="mSystems">
        <title>Genome- and Community-Level Interaction Insights into Carbon Utilization and Element Cycling Functions of Hydrothermarchaeota in Hydrothermal Sediment.</title>
        <authorList>
            <person name="Zhou Z."/>
            <person name="Liu Y."/>
            <person name="Xu W."/>
            <person name="Pan J."/>
            <person name="Luo Z.H."/>
            <person name="Li M."/>
        </authorList>
    </citation>
    <scope>NUCLEOTIDE SEQUENCE [LARGE SCALE GENOMIC DNA]</scope>
    <source>
        <strain evidence="8">HyVt-237</strain>
    </source>
</reference>
<evidence type="ECO:0000256" key="1">
    <source>
        <dbReference type="ARBA" id="ARBA00022741"/>
    </source>
</evidence>
<evidence type="ECO:0000259" key="7">
    <source>
        <dbReference type="PROSITE" id="PS50045"/>
    </source>
</evidence>
<evidence type="ECO:0000256" key="2">
    <source>
        <dbReference type="ARBA" id="ARBA00022840"/>
    </source>
</evidence>
<dbReference type="Pfam" id="PF02954">
    <property type="entry name" value="HTH_8"/>
    <property type="match status" value="1"/>
</dbReference>